<feature type="transmembrane region" description="Helical" evidence="1">
    <location>
        <begin position="12"/>
        <end position="36"/>
    </location>
</feature>
<reference evidence="2" key="1">
    <citation type="submission" date="2014-11" db="EMBL/GenBank/DDBJ databases">
        <authorList>
            <person name="Amaro Gonzalez C."/>
        </authorList>
    </citation>
    <scope>NUCLEOTIDE SEQUENCE</scope>
</reference>
<dbReference type="AlphaFoldDB" id="A0A0E9WFH5"/>
<reference evidence="2" key="2">
    <citation type="journal article" date="2015" name="Fish Shellfish Immunol.">
        <title>Early steps in the European eel (Anguilla anguilla)-Vibrio vulnificus interaction in the gills: Role of the RtxA13 toxin.</title>
        <authorList>
            <person name="Callol A."/>
            <person name="Pajuelo D."/>
            <person name="Ebbesson L."/>
            <person name="Teles M."/>
            <person name="MacKenzie S."/>
            <person name="Amaro C."/>
        </authorList>
    </citation>
    <scope>NUCLEOTIDE SEQUENCE</scope>
</reference>
<name>A0A0E9WFH5_ANGAN</name>
<evidence type="ECO:0000256" key="1">
    <source>
        <dbReference type="SAM" id="Phobius"/>
    </source>
</evidence>
<protein>
    <submittedName>
        <fullName evidence="2">Uncharacterized protein</fullName>
    </submittedName>
</protein>
<evidence type="ECO:0000313" key="2">
    <source>
        <dbReference type="EMBL" id="JAH89159.1"/>
    </source>
</evidence>
<keyword evidence="1" id="KW-0472">Membrane</keyword>
<dbReference type="EMBL" id="GBXM01019418">
    <property type="protein sequence ID" value="JAH89159.1"/>
    <property type="molecule type" value="Transcribed_RNA"/>
</dbReference>
<accession>A0A0E9WFH5</accession>
<sequence>MHLYFSSPVPALLLFICEWVSSCVMCSVCVCVCLLVF</sequence>
<keyword evidence="1" id="KW-1133">Transmembrane helix</keyword>
<keyword evidence="1" id="KW-0812">Transmembrane</keyword>
<organism evidence="2">
    <name type="scientific">Anguilla anguilla</name>
    <name type="common">European freshwater eel</name>
    <name type="synonym">Muraena anguilla</name>
    <dbReference type="NCBI Taxonomy" id="7936"/>
    <lineage>
        <taxon>Eukaryota</taxon>
        <taxon>Metazoa</taxon>
        <taxon>Chordata</taxon>
        <taxon>Craniata</taxon>
        <taxon>Vertebrata</taxon>
        <taxon>Euteleostomi</taxon>
        <taxon>Actinopterygii</taxon>
        <taxon>Neopterygii</taxon>
        <taxon>Teleostei</taxon>
        <taxon>Anguilliformes</taxon>
        <taxon>Anguillidae</taxon>
        <taxon>Anguilla</taxon>
    </lineage>
</organism>
<proteinExistence type="predicted"/>